<dbReference type="InterPro" id="IPR051202">
    <property type="entry name" value="Peptidase_C40"/>
</dbReference>
<evidence type="ECO:0000256" key="2">
    <source>
        <dbReference type="ARBA" id="ARBA00022670"/>
    </source>
</evidence>
<dbReference type="GO" id="GO:0008234">
    <property type="term" value="F:cysteine-type peptidase activity"/>
    <property type="evidence" value="ECO:0007669"/>
    <property type="project" value="UniProtKB-KW"/>
</dbReference>
<comment type="similarity">
    <text evidence="1">Belongs to the peptidase C40 family.</text>
</comment>
<dbReference type="InterPro" id="IPR000064">
    <property type="entry name" value="NLP_P60_dom"/>
</dbReference>
<proteinExistence type="inferred from homology"/>
<dbReference type="PANTHER" id="PTHR47053:SF1">
    <property type="entry name" value="MUREIN DD-ENDOPEPTIDASE MEPH-RELATED"/>
    <property type="match status" value="1"/>
</dbReference>
<dbReference type="PANTHER" id="PTHR47053">
    <property type="entry name" value="MUREIN DD-ENDOPEPTIDASE MEPH-RELATED"/>
    <property type="match status" value="1"/>
</dbReference>
<evidence type="ECO:0000313" key="6">
    <source>
        <dbReference type="EMBL" id="SHF79411.1"/>
    </source>
</evidence>
<dbReference type="AlphaFoldDB" id="A0A1M5EK08"/>
<dbReference type="Pfam" id="PF00877">
    <property type="entry name" value="NLPC_P60"/>
    <property type="match status" value="1"/>
</dbReference>
<reference evidence="6 7" key="1">
    <citation type="submission" date="2016-11" db="EMBL/GenBank/DDBJ databases">
        <authorList>
            <person name="Jaros S."/>
            <person name="Januszkiewicz K."/>
            <person name="Wedrychowicz H."/>
        </authorList>
    </citation>
    <scope>NUCLEOTIDE SEQUENCE [LARGE SCALE GENOMIC DNA]</scope>
    <source>
        <strain evidence="6 7">DSM 19980</strain>
    </source>
</reference>
<sequence>MTSSCMLRRRVWIVTLLMLALAGCAGREMKVQEEASTPSALSIERAMILASARQALGIPYRYGGTTSRGLDCSGLVQMAYAAAGIQVPRTAHQQFSRLPERDTVRPGDLLFFGSGSKATHVGIYLGERQMIHAPGSGRQVTTTSLDLDYWQNRYLGTVGPAP</sequence>
<organism evidence="6 7">
    <name type="scientific">Modicisalibacter ilicicola DSM 19980</name>
    <dbReference type="NCBI Taxonomy" id="1121942"/>
    <lineage>
        <taxon>Bacteria</taxon>
        <taxon>Pseudomonadati</taxon>
        <taxon>Pseudomonadota</taxon>
        <taxon>Gammaproteobacteria</taxon>
        <taxon>Oceanospirillales</taxon>
        <taxon>Halomonadaceae</taxon>
        <taxon>Modicisalibacter</taxon>
    </lineage>
</organism>
<protein>
    <submittedName>
        <fullName evidence="6">NlpC/P60 family protein</fullName>
    </submittedName>
</protein>
<evidence type="ECO:0000256" key="1">
    <source>
        <dbReference type="ARBA" id="ARBA00007074"/>
    </source>
</evidence>
<keyword evidence="2" id="KW-0645">Protease</keyword>
<evidence type="ECO:0000259" key="5">
    <source>
        <dbReference type="PROSITE" id="PS51935"/>
    </source>
</evidence>
<evidence type="ECO:0000313" key="7">
    <source>
        <dbReference type="Proteomes" id="UP000184346"/>
    </source>
</evidence>
<dbReference type="Gene3D" id="3.90.1720.10">
    <property type="entry name" value="endopeptidase domain like (from Nostoc punctiforme)"/>
    <property type="match status" value="1"/>
</dbReference>
<evidence type="ECO:0000256" key="3">
    <source>
        <dbReference type="ARBA" id="ARBA00022801"/>
    </source>
</evidence>
<dbReference type="RefSeq" id="WP_245791956.1">
    <property type="nucleotide sequence ID" value="NZ_FQUJ01000023.1"/>
</dbReference>
<name>A0A1M5EK08_9GAMM</name>
<gene>
    <name evidence="6" type="ORF">SAMN02745148_03543</name>
</gene>
<dbReference type="PROSITE" id="PS51935">
    <property type="entry name" value="NLPC_P60"/>
    <property type="match status" value="1"/>
</dbReference>
<dbReference type="STRING" id="1121942.SAMN02745148_03543"/>
<dbReference type="Proteomes" id="UP000184346">
    <property type="component" value="Unassembled WGS sequence"/>
</dbReference>
<keyword evidence="7" id="KW-1185">Reference proteome</keyword>
<feature type="domain" description="NlpC/P60" evidence="5">
    <location>
        <begin position="42"/>
        <end position="161"/>
    </location>
</feature>
<dbReference type="EMBL" id="FQUJ01000023">
    <property type="protein sequence ID" value="SHF79411.1"/>
    <property type="molecule type" value="Genomic_DNA"/>
</dbReference>
<keyword evidence="3" id="KW-0378">Hydrolase</keyword>
<dbReference type="InterPro" id="IPR038765">
    <property type="entry name" value="Papain-like_cys_pep_sf"/>
</dbReference>
<evidence type="ECO:0000256" key="4">
    <source>
        <dbReference type="ARBA" id="ARBA00022807"/>
    </source>
</evidence>
<accession>A0A1M5EK08</accession>
<keyword evidence="4" id="KW-0788">Thiol protease</keyword>
<dbReference type="SUPFAM" id="SSF54001">
    <property type="entry name" value="Cysteine proteinases"/>
    <property type="match status" value="1"/>
</dbReference>
<dbReference type="GO" id="GO:0006508">
    <property type="term" value="P:proteolysis"/>
    <property type="evidence" value="ECO:0007669"/>
    <property type="project" value="UniProtKB-KW"/>
</dbReference>